<dbReference type="EMBL" id="WTYJ01000003">
    <property type="protein sequence ID" value="MXP00209.1"/>
    <property type="molecule type" value="Genomic_DNA"/>
</dbReference>
<evidence type="ECO:0000313" key="3">
    <source>
        <dbReference type="Proteomes" id="UP000469430"/>
    </source>
</evidence>
<keyword evidence="1" id="KW-1133">Transmembrane helix</keyword>
<keyword evidence="1" id="KW-0472">Membrane</keyword>
<feature type="transmembrane region" description="Helical" evidence="1">
    <location>
        <begin position="111"/>
        <end position="131"/>
    </location>
</feature>
<gene>
    <name evidence="2" type="ORF">GRI97_14540</name>
</gene>
<sequence length="178" mass="18668">MPIAPKDPLLTAARITIIIARIALVIGMIGLGVAAAVTLIGSSRLSDQITIAIEQGGVGEVTGGATLVILLTLFSLGLMYDFAARLAQIIDTVGQGDPFTLANAARLTRMGWLAVGVQLLALPSMLLSTWLETRVDKGVFHLDSDLSLTGIALALVLFILARVFRTGAAMRDDLEGTV</sequence>
<feature type="transmembrane region" description="Helical" evidence="1">
    <location>
        <begin position="61"/>
        <end position="80"/>
    </location>
</feature>
<keyword evidence="3" id="KW-1185">Reference proteome</keyword>
<evidence type="ECO:0000313" key="2">
    <source>
        <dbReference type="EMBL" id="MXP00209.1"/>
    </source>
</evidence>
<keyword evidence="1" id="KW-0812">Transmembrane</keyword>
<dbReference type="AlphaFoldDB" id="A0A6I4U002"/>
<feature type="transmembrane region" description="Helical" evidence="1">
    <location>
        <begin position="146"/>
        <end position="164"/>
    </location>
</feature>
<evidence type="ECO:0000256" key="1">
    <source>
        <dbReference type="SAM" id="Phobius"/>
    </source>
</evidence>
<dbReference type="InterPro" id="IPR021354">
    <property type="entry name" value="DUF2975"/>
</dbReference>
<dbReference type="Pfam" id="PF11188">
    <property type="entry name" value="DUF2975"/>
    <property type="match status" value="1"/>
</dbReference>
<protein>
    <submittedName>
        <fullName evidence="2">DUF2975 domain-containing protein</fullName>
    </submittedName>
</protein>
<organism evidence="2 3">
    <name type="scientific">Croceibacterium xixiisoli</name>
    <dbReference type="NCBI Taxonomy" id="1476466"/>
    <lineage>
        <taxon>Bacteria</taxon>
        <taxon>Pseudomonadati</taxon>
        <taxon>Pseudomonadota</taxon>
        <taxon>Alphaproteobacteria</taxon>
        <taxon>Sphingomonadales</taxon>
        <taxon>Erythrobacteraceae</taxon>
        <taxon>Croceibacterium</taxon>
    </lineage>
</organism>
<accession>A0A6I4U002</accession>
<proteinExistence type="predicted"/>
<comment type="caution">
    <text evidence="2">The sequence shown here is derived from an EMBL/GenBank/DDBJ whole genome shotgun (WGS) entry which is preliminary data.</text>
</comment>
<reference evidence="2 3" key="1">
    <citation type="submission" date="2019-12" db="EMBL/GenBank/DDBJ databases">
        <title>Genomic-based taxomic classification of the family Erythrobacteraceae.</title>
        <authorList>
            <person name="Xu L."/>
        </authorList>
    </citation>
    <scope>NUCLEOTIDE SEQUENCE [LARGE SCALE GENOMIC DNA]</scope>
    <source>
        <strain evidence="2 3">S36</strain>
    </source>
</reference>
<dbReference type="Proteomes" id="UP000469430">
    <property type="component" value="Unassembled WGS sequence"/>
</dbReference>
<dbReference type="OrthoDB" id="7349915at2"/>
<feature type="transmembrane region" description="Helical" evidence="1">
    <location>
        <begin position="12"/>
        <end position="41"/>
    </location>
</feature>
<dbReference type="RefSeq" id="WP_161391935.1">
    <property type="nucleotide sequence ID" value="NZ_JBHSCP010000002.1"/>
</dbReference>
<name>A0A6I4U002_9SPHN</name>